<feature type="transmembrane region" description="Helical" evidence="3">
    <location>
        <begin position="534"/>
        <end position="553"/>
    </location>
</feature>
<dbReference type="Proteomes" id="UP001489004">
    <property type="component" value="Unassembled WGS sequence"/>
</dbReference>
<gene>
    <name evidence="4" type="ORF">WJX72_012186</name>
</gene>
<evidence type="ECO:0000256" key="1">
    <source>
        <dbReference type="ARBA" id="ARBA00022737"/>
    </source>
</evidence>
<organism evidence="4 5">
    <name type="scientific">[Myrmecia] bisecta</name>
    <dbReference type="NCBI Taxonomy" id="41462"/>
    <lineage>
        <taxon>Eukaryota</taxon>
        <taxon>Viridiplantae</taxon>
        <taxon>Chlorophyta</taxon>
        <taxon>core chlorophytes</taxon>
        <taxon>Trebouxiophyceae</taxon>
        <taxon>Trebouxiales</taxon>
        <taxon>Trebouxiaceae</taxon>
        <taxon>Myrmecia</taxon>
    </lineage>
</organism>
<proteinExistence type="predicted"/>
<accession>A0AAW1QT75</accession>
<name>A0AAW1QT75_9CHLO</name>
<keyword evidence="3" id="KW-0812">Transmembrane</keyword>
<dbReference type="SMART" id="SM00698">
    <property type="entry name" value="MORN"/>
    <property type="match status" value="3"/>
</dbReference>
<evidence type="ECO:0000256" key="3">
    <source>
        <dbReference type="SAM" id="Phobius"/>
    </source>
</evidence>
<sequence length="825" mass="89197">MGKFKVSAVLPLPAHLYIVERDTAAFRTLLARALKQGRLQFVDSWNDGPNEVVKLATFPHMGAFVPKHLPAQVAGSSDKALVYHDIITYDPQKIEGLPYQLSCTSVPPLFAHRVDSTSTLTIEAVDEFSCRQTLEGRIDISIFGMGIIAERSVIDSLEKVYRYLPQVVDRWVSLREVVLAMPAGHELLMSGRPNLVKSDWPAQDVRMKLKAPFVPPAMHARTASLAKLYSASSSVGAEATLLKATGSLGTPPSVSSPRVGSAFLDRQVSDRFYDASEESLETATAASDVEPQEPTKFYDADSEWHWDEERFVDDATTAESVRGDHQAAWDWYRDFREAGDLPPSLSLRRGHQTFGRKSSDLLLPDLYKQLHHFHRTFNDRWPDWAAFWDSVGVAVADVPNLRIRLAHLFDLAAGWGFVKPEVGGSTPGSRHNSRRPSRVSDQNITTPPGSVAGDSPGALARPNSVLRIAYAVMGAAASSLAQYSGLGAAGYAARASEVISTRDVQTVLRLATLTTLPSLVLQALTSNEVSPQTLAIAPAAALVAIFVKLAVTWCTFRARAAKTKWYFLGASVGQSLSALTFPAVYLTFGAAGLQLAVLYDFVNVLAGSILSYLCLGRAGSPYPAAYAHADGGVYRGQWRGRSKQGLGVYKYPSGARYLGEWLNNQKHGRGVYAYPSGGLYQGEWCNGERHGKGVRLMKSGKMMSGEWRDGKLETSLEPWQCAAAAQAAKQAAKAAQKVEVGGGNLAAALQQVAMQPAVWAAAAVLAALLTKQSLPRTLDTITAALASVHIPLVLLCLGAQFSTASLQRPDPVRPVSILLGRVTAT</sequence>
<feature type="compositionally biased region" description="Polar residues" evidence="2">
    <location>
        <begin position="439"/>
        <end position="448"/>
    </location>
</feature>
<dbReference type="PANTHER" id="PTHR43215:SF14">
    <property type="entry name" value="RADIAL SPOKE HEAD 1 HOMOLOG"/>
    <property type="match status" value="1"/>
</dbReference>
<dbReference type="Gene3D" id="2.20.110.10">
    <property type="entry name" value="Histone H3 K4-specific methyltransferase SET7/9 N-terminal domain"/>
    <property type="match status" value="1"/>
</dbReference>
<keyword evidence="3" id="KW-0472">Membrane</keyword>
<dbReference type="EMBL" id="JALJOR010000002">
    <property type="protein sequence ID" value="KAK9824667.1"/>
    <property type="molecule type" value="Genomic_DNA"/>
</dbReference>
<dbReference type="InterPro" id="IPR003409">
    <property type="entry name" value="MORN"/>
</dbReference>
<keyword evidence="3" id="KW-1133">Transmembrane helix</keyword>
<dbReference type="Pfam" id="PF02493">
    <property type="entry name" value="MORN"/>
    <property type="match status" value="3"/>
</dbReference>
<dbReference type="GO" id="GO:0016020">
    <property type="term" value="C:membrane"/>
    <property type="evidence" value="ECO:0007669"/>
    <property type="project" value="UniProtKB-ARBA"/>
</dbReference>
<keyword evidence="5" id="KW-1185">Reference proteome</keyword>
<evidence type="ECO:0000313" key="4">
    <source>
        <dbReference type="EMBL" id="KAK9824667.1"/>
    </source>
</evidence>
<feature type="region of interest" description="Disordered" evidence="2">
    <location>
        <begin position="423"/>
        <end position="457"/>
    </location>
</feature>
<evidence type="ECO:0000313" key="5">
    <source>
        <dbReference type="Proteomes" id="UP001489004"/>
    </source>
</evidence>
<dbReference type="AlphaFoldDB" id="A0AAW1QT75"/>
<keyword evidence="1" id="KW-0677">Repeat</keyword>
<evidence type="ECO:0000256" key="2">
    <source>
        <dbReference type="SAM" id="MobiDB-lite"/>
    </source>
</evidence>
<protein>
    <submittedName>
        <fullName evidence="4">Uncharacterized protein</fullName>
    </submittedName>
</protein>
<comment type="caution">
    <text evidence="4">The sequence shown here is derived from an EMBL/GenBank/DDBJ whole genome shotgun (WGS) entry which is preliminary data.</text>
</comment>
<dbReference type="SUPFAM" id="SSF82185">
    <property type="entry name" value="Histone H3 K4-specific methyltransferase SET7/9 N-terminal domain"/>
    <property type="match status" value="1"/>
</dbReference>
<reference evidence="4 5" key="1">
    <citation type="journal article" date="2024" name="Nat. Commun.">
        <title>Phylogenomics reveals the evolutionary origins of lichenization in chlorophyte algae.</title>
        <authorList>
            <person name="Puginier C."/>
            <person name="Libourel C."/>
            <person name="Otte J."/>
            <person name="Skaloud P."/>
            <person name="Haon M."/>
            <person name="Grisel S."/>
            <person name="Petersen M."/>
            <person name="Berrin J.G."/>
            <person name="Delaux P.M."/>
            <person name="Dal Grande F."/>
            <person name="Keller J."/>
        </authorList>
    </citation>
    <scope>NUCLEOTIDE SEQUENCE [LARGE SCALE GENOMIC DNA]</scope>
    <source>
        <strain evidence="4 5">SAG 2043</strain>
    </source>
</reference>
<dbReference type="PANTHER" id="PTHR43215">
    <property type="entry name" value="RADIAL SPOKE HEAD 1 HOMOLOG"/>
    <property type="match status" value="1"/>
</dbReference>